<dbReference type="Proteomes" id="UP001050691">
    <property type="component" value="Unassembled WGS sequence"/>
</dbReference>
<dbReference type="EMBL" id="BPWL01000011">
    <property type="protein sequence ID" value="GJJ15292.1"/>
    <property type="molecule type" value="Genomic_DNA"/>
</dbReference>
<evidence type="ECO:0000256" key="1">
    <source>
        <dbReference type="SAM" id="MobiDB-lite"/>
    </source>
</evidence>
<evidence type="ECO:0000313" key="3">
    <source>
        <dbReference type="EMBL" id="GJJ15292.1"/>
    </source>
</evidence>
<proteinExistence type="predicted"/>
<organism evidence="3 4">
    <name type="scientific">Clathrus columnatus</name>
    <dbReference type="NCBI Taxonomy" id="1419009"/>
    <lineage>
        <taxon>Eukaryota</taxon>
        <taxon>Fungi</taxon>
        <taxon>Dikarya</taxon>
        <taxon>Basidiomycota</taxon>
        <taxon>Agaricomycotina</taxon>
        <taxon>Agaricomycetes</taxon>
        <taxon>Phallomycetidae</taxon>
        <taxon>Phallales</taxon>
        <taxon>Clathraceae</taxon>
        <taxon>Clathrus</taxon>
    </lineage>
</organism>
<name>A0AAV5ANC3_9AGAM</name>
<feature type="chain" id="PRO_5043517651" evidence="2">
    <location>
        <begin position="24"/>
        <end position="210"/>
    </location>
</feature>
<keyword evidence="2" id="KW-0732">Signal</keyword>
<sequence>MFSLVIQSITAVLLLSTFVHGQAANTLSPTPAPTPAPTKSSPTLTPNATLILPAAAGGLDLSGGEVIEASLVTVQGQTTIIQLVDSVPDPTQPVQDAATHQEDETVSSTETCTFAEEGKGNATCIAFAIVSEASTVTTLSETDTLSFASIPVVALNFGQSSTTTTPPSSATTSTSTAPPKSAALGQYQVSEIALGITAVTVAIGLSQIAF</sequence>
<keyword evidence="4" id="KW-1185">Reference proteome</keyword>
<dbReference type="AlphaFoldDB" id="A0AAV5ANC3"/>
<accession>A0AAV5ANC3</accession>
<evidence type="ECO:0000256" key="2">
    <source>
        <dbReference type="SAM" id="SignalP"/>
    </source>
</evidence>
<comment type="caution">
    <text evidence="3">The sequence shown here is derived from an EMBL/GenBank/DDBJ whole genome shotgun (WGS) entry which is preliminary data.</text>
</comment>
<gene>
    <name evidence="3" type="ORF">Clacol_009568</name>
</gene>
<feature type="signal peptide" evidence="2">
    <location>
        <begin position="1"/>
        <end position="23"/>
    </location>
</feature>
<reference evidence="3" key="1">
    <citation type="submission" date="2021-10" db="EMBL/GenBank/DDBJ databases">
        <title>De novo Genome Assembly of Clathrus columnatus (Basidiomycota, Fungi) Using Illumina and Nanopore Sequence Data.</title>
        <authorList>
            <person name="Ogiso-Tanaka E."/>
            <person name="Itagaki H."/>
            <person name="Hosoya T."/>
            <person name="Hosaka K."/>
        </authorList>
    </citation>
    <scope>NUCLEOTIDE SEQUENCE</scope>
    <source>
        <strain evidence="3">MO-923</strain>
    </source>
</reference>
<evidence type="ECO:0000313" key="4">
    <source>
        <dbReference type="Proteomes" id="UP001050691"/>
    </source>
</evidence>
<feature type="region of interest" description="Disordered" evidence="1">
    <location>
        <begin position="26"/>
        <end position="45"/>
    </location>
</feature>
<feature type="region of interest" description="Disordered" evidence="1">
    <location>
        <begin position="161"/>
        <end position="180"/>
    </location>
</feature>
<protein>
    <submittedName>
        <fullName evidence="3">Uncharacterized protein</fullName>
    </submittedName>
</protein>